<dbReference type="InterPro" id="IPR042521">
    <property type="entry name" value="DYRK"/>
</dbReference>
<evidence type="ECO:0000256" key="8">
    <source>
        <dbReference type="ARBA" id="ARBA00049308"/>
    </source>
</evidence>
<dbReference type="GO" id="GO:0004712">
    <property type="term" value="F:protein serine/threonine/tyrosine kinase activity"/>
    <property type="evidence" value="ECO:0007669"/>
    <property type="project" value="UniProtKB-EC"/>
</dbReference>
<dbReference type="GO" id="GO:0005524">
    <property type="term" value="F:ATP binding"/>
    <property type="evidence" value="ECO:0007669"/>
    <property type="project" value="UniProtKB-KW"/>
</dbReference>
<dbReference type="InterPro" id="IPR000719">
    <property type="entry name" value="Prot_kinase_dom"/>
</dbReference>
<dbReference type="EC" id="2.7.12.1" evidence="1"/>
<comment type="catalytic activity">
    <reaction evidence="8">
        <text>L-threonyl-[protein] + ATP = O-phospho-L-threonyl-[protein] + ADP + H(+)</text>
        <dbReference type="Rhea" id="RHEA:46608"/>
        <dbReference type="Rhea" id="RHEA-COMP:11060"/>
        <dbReference type="Rhea" id="RHEA-COMP:11605"/>
        <dbReference type="ChEBI" id="CHEBI:15378"/>
        <dbReference type="ChEBI" id="CHEBI:30013"/>
        <dbReference type="ChEBI" id="CHEBI:30616"/>
        <dbReference type="ChEBI" id="CHEBI:61977"/>
        <dbReference type="ChEBI" id="CHEBI:456216"/>
        <dbReference type="EC" id="2.7.12.1"/>
    </reaction>
</comment>
<dbReference type="EMBL" id="BRZM01000081">
    <property type="protein sequence ID" value="GLD65596.1"/>
    <property type="molecule type" value="Genomic_DNA"/>
</dbReference>
<dbReference type="Pfam" id="PF00069">
    <property type="entry name" value="Pkinase"/>
    <property type="match status" value="1"/>
</dbReference>
<keyword evidence="6" id="KW-0067">ATP-binding</keyword>
<proteinExistence type="predicted"/>
<name>A0AAD3REK7_LATJO</name>
<accession>A0AAD3REK7</accession>
<dbReference type="PANTHER" id="PTHR24058">
    <property type="entry name" value="DUAL SPECIFICITY PROTEIN KINASE"/>
    <property type="match status" value="1"/>
</dbReference>
<protein>
    <recommendedName>
        <fullName evidence="1">dual-specificity kinase</fullName>
        <ecNumber evidence="1">2.7.12.1</ecNumber>
    </recommendedName>
</protein>
<evidence type="ECO:0000256" key="3">
    <source>
        <dbReference type="ARBA" id="ARBA00022679"/>
    </source>
</evidence>
<evidence type="ECO:0000256" key="9">
    <source>
        <dbReference type="ARBA" id="ARBA00051680"/>
    </source>
</evidence>
<keyword evidence="12" id="KW-1185">Reference proteome</keyword>
<evidence type="ECO:0000259" key="10">
    <source>
        <dbReference type="PROSITE" id="PS50011"/>
    </source>
</evidence>
<evidence type="ECO:0000256" key="4">
    <source>
        <dbReference type="ARBA" id="ARBA00022741"/>
    </source>
</evidence>
<evidence type="ECO:0000313" key="12">
    <source>
        <dbReference type="Proteomes" id="UP001279410"/>
    </source>
</evidence>
<dbReference type="InterPro" id="IPR050494">
    <property type="entry name" value="Ser_Thr_dual-spec_kinase"/>
</dbReference>
<dbReference type="Gene3D" id="3.30.10.30">
    <property type="entry name" value="DYRK"/>
    <property type="match status" value="1"/>
</dbReference>
<dbReference type="InterPro" id="IPR011009">
    <property type="entry name" value="Kinase-like_dom_sf"/>
</dbReference>
<evidence type="ECO:0000256" key="1">
    <source>
        <dbReference type="ARBA" id="ARBA00013203"/>
    </source>
</evidence>
<evidence type="ECO:0000256" key="5">
    <source>
        <dbReference type="ARBA" id="ARBA00022777"/>
    </source>
</evidence>
<dbReference type="GO" id="GO:0004674">
    <property type="term" value="F:protein serine/threonine kinase activity"/>
    <property type="evidence" value="ECO:0007669"/>
    <property type="project" value="UniProtKB-KW"/>
</dbReference>
<keyword evidence="3" id="KW-0808">Transferase</keyword>
<comment type="catalytic activity">
    <reaction evidence="9">
        <text>L-tyrosyl-[protein] + ATP = O-phospho-L-tyrosyl-[protein] + ADP + H(+)</text>
        <dbReference type="Rhea" id="RHEA:10596"/>
        <dbReference type="Rhea" id="RHEA-COMP:10136"/>
        <dbReference type="Rhea" id="RHEA-COMP:20101"/>
        <dbReference type="ChEBI" id="CHEBI:15378"/>
        <dbReference type="ChEBI" id="CHEBI:30616"/>
        <dbReference type="ChEBI" id="CHEBI:46858"/>
        <dbReference type="ChEBI" id="CHEBI:61978"/>
        <dbReference type="ChEBI" id="CHEBI:456216"/>
        <dbReference type="EC" id="2.7.12.1"/>
    </reaction>
</comment>
<evidence type="ECO:0000313" key="11">
    <source>
        <dbReference type="EMBL" id="GLD65596.1"/>
    </source>
</evidence>
<keyword evidence="4" id="KW-0547">Nucleotide-binding</keyword>
<dbReference type="PROSITE" id="PS50011">
    <property type="entry name" value="PROTEIN_KINASE_DOM"/>
    <property type="match status" value="1"/>
</dbReference>
<dbReference type="AlphaFoldDB" id="A0AAD3REK7"/>
<dbReference type="Proteomes" id="UP001279410">
    <property type="component" value="Unassembled WGS sequence"/>
</dbReference>
<evidence type="ECO:0000256" key="7">
    <source>
        <dbReference type="ARBA" id="ARBA00049003"/>
    </source>
</evidence>
<evidence type="ECO:0000256" key="2">
    <source>
        <dbReference type="ARBA" id="ARBA00022527"/>
    </source>
</evidence>
<keyword evidence="5 11" id="KW-0418">Kinase</keyword>
<dbReference type="Gene3D" id="1.10.510.10">
    <property type="entry name" value="Transferase(Phosphotransferase) domain 1"/>
    <property type="match status" value="1"/>
</dbReference>
<keyword evidence="2" id="KW-0723">Serine/threonine-protein kinase</keyword>
<reference evidence="11" key="1">
    <citation type="submission" date="2022-08" db="EMBL/GenBank/DDBJ databases">
        <title>Genome sequencing of akame (Lates japonicus).</title>
        <authorList>
            <person name="Hashiguchi Y."/>
            <person name="Takahashi H."/>
        </authorList>
    </citation>
    <scope>NUCLEOTIDE SEQUENCE</scope>
    <source>
        <strain evidence="11">Kochi</strain>
    </source>
</reference>
<dbReference type="SUPFAM" id="SSF56112">
    <property type="entry name" value="Protein kinase-like (PK-like)"/>
    <property type="match status" value="1"/>
</dbReference>
<evidence type="ECO:0000256" key="6">
    <source>
        <dbReference type="ARBA" id="ARBA00022840"/>
    </source>
</evidence>
<sequence length="180" mass="20721">MYELKEIKDYKQVWFLGKKASKTRYSKVTKTKGYHTTLQKDDEKRTAVSDFGGSYFVKDRDQPLIQTLYYMSPEMLLGKRCSPATDMWSLGCMLAELHLGHRLFHGRDNVDQFSCIMKVLGTPPTELLVEAPKRNKFFVKNPTTTTTIPPQTFQIKRIQLCAAVRPPYVTALCCSVDRQQ</sequence>
<gene>
    <name evidence="11" type="ORF">AKAME5_001705200</name>
</gene>
<feature type="domain" description="Protein kinase" evidence="10">
    <location>
        <begin position="1"/>
        <end position="180"/>
    </location>
</feature>
<comment type="caution">
    <text evidence="11">The sequence shown here is derived from an EMBL/GenBank/DDBJ whole genome shotgun (WGS) entry which is preliminary data.</text>
</comment>
<organism evidence="11 12">
    <name type="scientific">Lates japonicus</name>
    <name type="common">Japanese lates</name>
    <dbReference type="NCBI Taxonomy" id="270547"/>
    <lineage>
        <taxon>Eukaryota</taxon>
        <taxon>Metazoa</taxon>
        <taxon>Chordata</taxon>
        <taxon>Craniata</taxon>
        <taxon>Vertebrata</taxon>
        <taxon>Euteleostomi</taxon>
        <taxon>Actinopterygii</taxon>
        <taxon>Neopterygii</taxon>
        <taxon>Teleostei</taxon>
        <taxon>Neoteleostei</taxon>
        <taxon>Acanthomorphata</taxon>
        <taxon>Carangaria</taxon>
        <taxon>Carangaria incertae sedis</taxon>
        <taxon>Centropomidae</taxon>
        <taxon>Lates</taxon>
    </lineage>
</organism>
<comment type="catalytic activity">
    <reaction evidence="7">
        <text>L-seryl-[protein] + ATP = O-phospho-L-seryl-[protein] + ADP + H(+)</text>
        <dbReference type="Rhea" id="RHEA:17989"/>
        <dbReference type="Rhea" id="RHEA-COMP:9863"/>
        <dbReference type="Rhea" id="RHEA-COMP:11604"/>
        <dbReference type="ChEBI" id="CHEBI:15378"/>
        <dbReference type="ChEBI" id="CHEBI:29999"/>
        <dbReference type="ChEBI" id="CHEBI:30616"/>
        <dbReference type="ChEBI" id="CHEBI:83421"/>
        <dbReference type="ChEBI" id="CHEBI:456216"/>
        <dbReference type="EC" id="2.7.12.1"/>
    </reaction>
</comment>